<keyword evidence="1" id="KW-0472">Membrane</keyword>
<accession>A0A2P6PCM1</accession>
<dbReference type="EMBL" id="PDCK01000045">
    <property type="protein sequence ID" value="PRQ19671.1"/>
    <property type="molecule type" value="Genomic_DNA"/>
</dbReference>
<reference evidence="2 3" key="1">
    <citation type="journal article" date="2018" name="Nat. Genet.">
        <title>The Rosa genome provides new insights in the design of modern roses.</title>
        <authorList>
            <person name="Bendahmane M."/>
        </authorList>
    </citation>
    <scope>NUCLEOTIDE SEQUENCE [LARGE SCALE GENOMIC DNA]</scope>
    <source>
        <strain evidence="3">cv. Old Blush</strain>
    </source>
</reference>
<gene>
    <name evidence="2" type="ORF">RchiOBHm_Chr7g0219791</name>
</gene>
<dbReference type="Gramene" id="PRQ19671">
    <property type="protein sequence ID" value="PRQ19671"/>
    <property type="gene ID" value="RchiOBHm_Chr7g0219791"/>
</dbReference>
<dbReference type="Proteomes" id="UP000238479">
    <property type="component" value="Chromosome 7"/>
</dbReference>
<keyword evidence="3" id="KW-1185">Reference proteome</keyword>
<comment type="caution">
    <text evidence="2">The sequence shown here is derived from an EMBL/GenBank/DDBJ whole genome shotgun (WGS) entry which is preliminary data.</text>
</comment>
<proteinExistence type="predicted"/>
<evidence type="ECO:0000313" key="2">
    <source>
        <dbReference type="EMBL" id="PRQ19671.1"/>
    </source>
</evidence>
<keyword evidence="1" id="KW-1133">Transmembrane helix</keyword>
<evidence type="ECO:0000256" key="1">
    <source>
        <dbReference type="SAM" id="Phobius"/>
    </source>
</evidence>
<protein>
    <submittedName>
        <fullName evidence="2">Uncharacterized protein</fullName>
    </submittedName>
</protein>
<keyword evidence="1" id="KW-0812">Transmembrane</keyword>
<feature type="transmembrane region" description="Helical" evidence="1">
    <location>
        <begin position="83"/>
        <end position="104"/>
    </location>
</feature>
<organism evidence="2 3">
    <name type="scientific">Rosa chinensis</name>
    <name type="common">China rose</name>
    <dbReference type="NCBI Taxonomy" id="74649"/>
    <lineage>
        <taxon>Eukaryota</taxon>
        <taxon>Viridiplantae</taxon>
        <taxon>Streptophyta</taxon>
        <taxon>Embryophyta</taxon>
        <taxon>Tracheophyta</taxon>
        <taxon>Spermatophyta</taxon>
        <taxon>Magnoliopsida</taxon>
        <taxon>eudicotyledons</taxon>
        <taxon>Gunneridae</taxon>
        <taxon>Pentapetalae</taxon>
        <taxon>rosids</taxon>
        <taxon>fabids</taxon>
        <taxon>Rosales</taxon>
        <taxon>Rosaceae</taxon>
        <taxon>Rosoideae</taxon>
        <taxon>Rosoideae incertae sedis</taxon>
        <taxon>Rosa</taxon>
    </lineage>
</organism>
<evidence type="ECO:0000313" key="3">
    <source>
        <dbReference type="Proteomes" id="UP000238479"/>
    </source>
</evidence>
<name>A0A2P6PCM1_ROSCH</name>
<sequence length="112" mass="12699">MFHVLYGLSFSVSIIGFCPRFTPNSGFVFFIAFIKENNTDHLGLKDFTNPLFLSLGFDGKQIGLCKIEGKSSNQVKWQKELQFCIVLCLGFITFIVIVLVLNLVRCNCFNYA</sequence>
<dbReference type="AlphaFoldDB" id="A0A2P6PCM1"/>